<protein>
    <recommendedName>
        <fullName evidence="4">Transcription factor domain-containing protein</fullName>
    </recommendedName>
</protein>
<feature type="region of interest" description="Disordered" evidence="1">
    <location>
        <begin position="196"/>
        <end position="218"/>
    </location>
</feature>
<evidence type="ECO:0008006" key="4">
    <source>
        <dbReference type="Google" id="ProtNLM"/>
    </source>
</evidence>
<reference evidence="2 3" key="1">
    <citation type="journal article" date="2018" name="Front. Microbiol.">
        <title>Prospects for Fungal Bioremediation of Acidic Radioactive Waste Sites: Characterization and Genome Sequence of Rhodotorula taiwanensis MD1149.</title>
        <authorList>
            <person name="Tkavc R."/>
            <person name="Matrosova V.Y."/>
            <person name="Grichenko O.E."/>
            <person name="Gostincar C."/>
            <person name="Volpe R.P."/>
            <person name="Klimenkova P."/>
            <person name="Gaidamakova E.K."/>
            <person name="Zhou C.E."/>
            <person name="Stewart B.J."/>
            <person name="Lyman M.G."/>
            <person name="Malfatti S.A."/>
            <person name="Rubinfeld B."/>
            <person name="Courtot M."/>
            <person name="Singh J."/>
            <person name="Dalgard C.L."/>
            <person name="Hamilton T."/>
            <person name="Frey K.G."/>
            <person name="Gunde-Cimerman N."/>
            <person name="Dugan L."/>
            <person name="Daly M.J."/>
        </authorList>
    </citation>
    <scope>NUCLEOTIDE SEQUENCE [LARGE SCALE GENOMIC DNA]</scope>
    <source>
        <strain evidence="2 3">MD1149</strain>
    </source>
</reference>
<comment type="caution">
    <text evidence="2">The sequence shown here is derived from an EMBL/GenBank/DDBJ whole genome shotgun (WGS) entry which is preliminary data.</text>
</comment>
<feature type="compositionally biased region" description="Low complexity" evidence="1">
    <location>
        <begin position="60"/>
        <end position="83"/>
    </location>
</feature>
<evidence type="ECO:0000313" key="3">
    <source>
        <dbReference type="Proteomes" id="UP000237144"/>
    </source>
</evidence>
<feature type="region of interest" description="Disordered" evidence="1">
    <location>
        <begin position="1"/>
        <end position="45"/>
    </location>
</feature>
<feature type="compositionally biased region" description="Low complexity" evidence="1">
    <location>
        <begin position="33"/>
        <end position="45"/>
    </location>
</feature>
<name>A0A2S5B202_9BASI</name>
<sequence length="853" mass="90838">MASLEGAVGGPAAGVEPGTDTTPLALSGSTTFAAEPRASGSASASAAPVYTPYQLPPMLQQQQQQSQHQGPASGTSGFSPSSSNRLPLDPCYPPSPFATNVPGHDGLGSPTDLPDHAHFDAFIKLHAMAPGASGSGEPSGLPTDASPPDFDAPPKVVQKADRSCKNEESVEGSEQQRITDLENKIAALQQQLRLVTSGSTLPPPPNPLTAAPAPTGQPPAALTRNSLAYEISRHLTESLSLSETTTLHNLIAEEGGHQRRDAYGAVDQRLASNGLADAVTCFLLDAATQACDSKHPGFAYLISRVSFYKSRLRNLEAPEQVAVAILCCLGARASPHHALFGIASVHAENGAPCPARFAETGTRRELVCRALEHRARETAWSTGLYRQRSHDALAAVVGLAQLSLHEENDPDETRCFVRQGAGLFIDIRADELARGTPSTLGRSLGAAIFLADAYLSTRCGKPSLISPHDLQEFYVTSGFTVPDLVNLTLGDFVAERGRGPFVPQEADEVITTLMLYVLACYRVFAQVTSPSRRPDPTSLLGFVRNLWNIIDQVHNAVQRFQQQLVSLPSPQPGGQQPYTSHDVDHAILLAVWADVSLVTLVGHVHTFVQQTRDARHLAPAAVTHEELERIRAESSMRVYKCLKLLSFYCQLLCGSRDKHNVFHLLAQLSPLTAWTAFVSLRIGQPGGPVSEEFEVTEEEADWFRMALELSLFYSPRLAGELRALAFARQTYMHKVAPPAPPAALAAAGAMFSNVHAHEAIPAPGAHTGLSAPSTVSVQLDALPSGTVSSFSLDMFNGQGQSGFADGAPEDLPGGAAATAAFRSIDWADLSLTPAAGSDGSNGSSDEWMRGRRG</sequence>
<feature type="region of interest" description="Disordered" evidence="1">
    <location>
        <begin position="130"/>
        <end position="157"/>
    </location>
</feature>
<feature type="compositionally biased region" description="Low complexity" evidence="1">
    <location>
        <begin position="208"/>
        <end position="218"/>
    </location>
</feature>
<dbReference type="STRING" id="741276.A0A2S5B202"/>
<dbReference type="OrthoDB" id="4236860at2759"/>
<dbReference type="EMBL" id="PJQD01000097">
    <property type="protein sequence ID" value="POY70807.1"/>
    <property type="molecule type" value="Genomic_DNA"/>
</dbReference>
<organism evidence="2 3">
    <name type="scientific">Rhodotorula taiwanensis</name>
    <dbReference type="NCBI Taxonomy" id="741276"/>
    <lineage>
        <taxon>Eukaryota</taxon>
        <taxon>Fungi</taxon>
        <taxon>Dikarya</taxon>
        <taxon>Basidiomycota</taxon>
        <taxon>Pucciniomycotina</taxon>
        <taxon>Microbotryomycetes</taxon>
        <taxon>Sporidiobolales</taxon>
        <taxon>Sporidiobolaceae</taxon>
        <taxon>Rhodotorula</taxon>
    </lineage>
</organism>
<gene>
    <name evidence="2" type="ORF">BMF94_6219</name>
</gene>
<evidence type="ECO:0000256" key="1">
    <source>
        <dbReference type="SAM" id="MobiDB-lite"/>
    </source>
</evidence>
<evidence type="ECO:0000313" key="2">
    <source>
        <dbReference type="EMBL" id="POY70807.1"/>
    </source>
</evidence>
<feature type="region of interest" description="Disordered" evidence="1">
    <location>
        <begin position="59"/>
        <end position="113"/>
    </location>
</feature>
<keyword evidence="3" id="KW-1185">Reference proteome</keyword>
<accession>A0A2S5B202</accession>
<feature type="compositionally biased region" description="Low complexity" evidence="1">
    <location>
        <begin position="836"/>
        <end position="845"/>
    </location>
</feature>
<dbReference type="Proteomes" id="UP000237144">
    <property type="component" value="Unassembled WGS sequence"/>
</dbReference>
<dbReference type="AlphaFoldDB" id="A0A2S5B202"/>
<feature type="compositionally biased region" description="Low complexity" evidence="1">
    <location>
        <begin position="130"/>
        <end position="142"/>
    </location>
</feature>
<feature type="region of interest" description="Disordered" evidence="1">
    <location>
        <begin position="832"/>
        <end position="853"/>
    </location>
</feature>
<proteinExistence type="predicted"/>
<feature type="compositionally biased region" description="Polar residues" evidence="1">
    <location>
        <begin position="19"/>
        <end position="32"/>
    </location>
</feature>